<dbReference type="InterPro" id="IPR011856">
    <property type="entry name" value="tRNA_endonuc-like_dom_sf"/>
</dbReference>
<reference evidence="4" key="1">
    <citation type="journal article" date="2019" name="Int. J. Syst. Evol. Microbiol.">
        <title>The Global Catalogue of Microorganisms (GCM) 10K type strain sequencing project: providing services to taxonomists for standard genome sequencing and annotation.</title>
        <authorList>
            <consortium name="The Broad Institute Genomics Platform"/>
            <consortium name="The Broad Institute Genome Sequencing Center for Infectious Disease"/>
            <person name="Wu L."/>
            <person name="Ma J."/>
        </authorList>
    </citation>
    <scope>NUCLEOTIDE SEQUENCE [LARGE SCALE GENOMIC DNA]</scope>
    <source>
        <strain evidence="4">KCTC 42087</strain>
    </source>
</reference>
<comment type="caution">
    <text evidence="3">The sequence shown here is derived from an EMBL/GenBank/DDBJ whole genome shotgun (WGS) entry which is preliminary data.</text>
</comment>
<name>A0ABW0ZSZ6_9ACTN</name>
<protein>
    <submittedName>
        <fullName evidence="3">Restriction endonuclease</fullName>
    </submittedName>
</protein>
<dbReference type="InterPro" id="IPR011335">
    <property type="entry name" value="Restrct_endonuc-II-like"/>
</dbReference>
<keyword evidence="4" id="KW-1185">Reference proteome</keyword>
<keyword evidence="1" id="KW-0472">Membrane</keyword>
<dbReference type="EMBL" id="JBHSON010000003">
    <property type="protein sequence ID" value="MFC5744533.1"/>
    <property type="molecule type" value="Genomic_DNA"/>
</dbReference>
<dbReference type="GO" id="GO:0004519">
    <property type="term" value="F:endonuclease activity"/>
    <property type="evidence" value="ECO:0007669"/>
    <property type="project" value="UniProtKB-KW"/>
</dbReference>
<feature type="transmembrane region" description="Helical" evidence="1">
    <location>
        <begin position="12"/>
        <end position="35"/>
    </location>
</feature>
<dbReference type="Proteomes" id="UP001596074">
    <property type="component" value="Unassembled WGS sequence"/>
</dbReference>
<feature type="transmembrane region" description="Helical" evidence="1">
    <location>
        <begin position="41"/>
        <end position="64"/>
    </location>
</feature>
<gene>
    <name evidence="3" type="ORF">ACFPZN_02775</name>
</gene>
<dbReference type="PANTHER" id="PTHR30015:SF6">
    <property type="entry name" value="SLL1429 PROTEIN"/>
    <property type="match status" value="1"/>
</dbReference>
<evidence type="ECO:0000313" key="3">
    <source>
        <dbReference type="EMBL" id="MFC5744533.1"/>
    </source>
</evidence>
<sequence>MAAPPPARSGPHVVVVAGGALVAGALAMTVVFVVAPLVAEYWPWIVGVLTVALLLAAGGAVLLVMERRERRRRAERLRELAHLERVDVMTGAQFEELTAELLRRDGFRAVQVVGRAGDRGVDVTALTGDGVKVAVQCKRQQKTVGADRVRNLIGAVHSTYRGHVGVLVTNSTFTRHALDEADGTLVLVDRDALARWMDGEPLAL</sequence>
<evidence type="ECO:0000259" key="2">
    <source>
        <dbReference type="Pfam" id="PF04471"/>
    </source>
</evidence>
<keyword evidence="3" id="KW-0378">Hydrolase</keyword>
<dbReference type="SUPFAM" id="SSF52980">
    <property type="entry name" value="Restriction endonuclease-like"/>
    <property type="match status" value="1"/>
</dbReference>
<dbReference type="InterPro" id="IPR052906">
    <property type="entry name" value="Type_IV_Methyl-Rstrct_Enzyme"/>
</dbReference>
<feature type="domain" description="Restriction endonuclease type IV Mrr" evidence="2">
    <location>
        <begin position="87"/>
        <end position="197"/>
    </location>
</feature>
<dbReference type="PANTHER" id="PTHR30015">
    <property type="entry name" value="MRR RESTRICTION SYSTEM PROTEIN"/>
    <property type="match status" value="1"/>
</dbReference>
<dbReference type="InterPro" id="IPR007560">
    <property type="entry name" value="Restrct_endonuc_IV_Mrr"/>
</dbReference>
<keyword evidence="1" id="KW-0812">Transmembrane</keyword>
<organism evidence="3 4">
    <name type="scientific">Actinomadura rugatobispora</name>
    <dbReference type="NCBI Taxonomy" id="1994"/>
    <lineage>
        <taxon>Bacteria</taxon>
        <taxon>Bacillati</taxon>
        <taxon>Actinomycetota</taxon>
        <taxon>Actinomycetes</taxon>
        <taxon>Streptosporangiales</taxon>
        <taxon>Thermomonosporaceae</taxon>
        <taxon>Actinomadura</taxon>
    </lineage>
</organism>
<dbReference type="Pfam" id="PF04471">
    <property type="entry name" value="Mrr_cat"/>
    <property type="match status" value="1"/>
</dbReference>
<evidence type="ECO:0000313" key="4">
    <source>
        <dbReference type="Proteomes" id="UP001596074"/>
    </source>
</evidence>
<accession>A0ABW0ZSZ6</accession>
<dbReference type="RefSeq" id="WP_378279785.1">
    <property type="nucleotide sequence ID" value="NZ_JBHSON010000003.1"/>
</dbReference>
<dbReference type="Gene3D" id="3.40.1350.10">
    <property type="match status" value="1"/>
</dbReference>
<keyword evidence="3" id="KW-0255">Endonuclease</keyword>
<keyword evidence="3" id="KW-0540">Nuclease</keyword>
<keyword evidence="1" id="KW-1133">Transmembrane helix</keyword>
<evidence type="ECO:0000256" key="1">
    <source>
        <dbReference type="SAM" id="Phobius"/>
    </source>
</evidence>
<proteinExistence type="predicted"/>